<evidence type="ECO:0000256" key="4">
    <source>
        <dbReference type="ARBA" id="ARBA00023163"/>
    </source>
</evidence>
<dbReference type="PANTHER" id="PTHR43214:SF24">
    <property type="entry name" value="TRANSCRIPTIONAL REGULATORY PROTEIN NARL-RELATED"/>
    <property type="match status" value="1"/>
</dbReference>
<evidence type="ECO:0000259" key="7">
    <source>
        <dbReference type="PROSITE" id="PS50110"/>
    </source>
</evidence>
<dbReference type="Pfam" id="PF00196">
    <property type="entry name" value="GerE"/>
    <property type="match status" value="1"/>
</dbReference>
<evidence type="ECO:0000256" key="2">
    <source>
        <dbReference type="ARBA" id="ARBA00023015"/>
    </source>
</evidence>
<keyword evidence="2" id="KW-0805">Transcription regulation</keyword>
<proteinExistence type="predicted"/>
<dbReference type="CDD" id="cd06170">
    <property type="entry name" value="LuxR_C_like"/>
    <property type="match status" value="1"/>
</dbReference>
<dbReference type="InterPro" id="IPR058245">
    <property type="entry name" value="NreC/VraR/RcsB-like_REC"/>
</dbReference>
<keyword evidence="4" id="KW-0804">Transcription</keyword>
<dbReference type="CDD" id="cd17535">
    <property type="entry name" value="REC_NarL-like"/>
    <property type="match status" value="1"/>
</dbReference>
<dbReference type="PROSITE" id="PS50110">
    <property type="entry name" value="RESPONSE_REGULATORY"/>
    <property type="match status" value="1"/>
</dbReference>
<dbReference type="PROSITE" id="PS50043">
    <property type="entry name" value="HTH_LUXR_2"/>
    <property type="match status" value="1"/>
</dbReference>
<comment type="caution">
    <text evidence="8">The sequence shown here is derived from an EMBL/GenBank/DDBJ whole genome shotgun (WGS) entry which is preliminary data.</text>
</comment>
<dbReference type="EMBL" id="BAABGL010000002">
    <property type="protein sequence ID" value="GAA4383973.1"/>
    <property type="molecule type" value="Genomic_DNA"/>
</dbReference>
<dbReference type="Proteomes" id="UP001500642">
    <property type="component" value="Unassembled WGS sequence"/>
</dbReference>
<evidence type="ECO:0000313" key="8">
    <source>
        <dbReference type="EMBL" id="GAA4383973.1"/>
    </source>
</evidence>
<feature type="domain" description="HTH luxR-type" evidence="6">
    <location>
        <begin position="141"/>
        <end position="206"/>
    </location>
</feature>
<accession>A0ABP8J2N2</accession>
<dbReference type="InterPro" id="IPR039420">
    <property type="entry name" value="WalR-like"/>
</dbReference>
<dbReference type="Gene3D" id="3.40.50.2300">
    <property type="match status" value="1"/>
</dbReference>
<reference evidence="9" key="1">
    <citation type="journal article" date="2019" name="Int. J. Syst. Evol. Microbiol.">
        <title>The Global Catalogue of Microorganisms (GCM) 10K type strain sequencing project: providing services to taxonomists for standard genome sequencing and annotation.</title>
        <authorList>
            <consortium name="The Broad Institute Genomics Platform"/>
            <consortium name="The Broad Institute Genome Sequencing Center for Infectious Disease"/>
            <person name="Wu L."/>
            <person name="Ma J."/>
        </authorList>
    </citation>
    <scope>NUCLEOTIDE SEQUENCE [LARGE SCALE GENOMIC DNA]</scope>
    <source>
        <strain evidence="9">JCM 17808</strain>
    </source>
</reference>
<organism evidence="8 9">
    <name type="scientific">Brevibacterium pityocampae</name>
    <dbReference type="NCBI Taxonomy" id="506594"/>
    <lineage>
        <taxon>Bacteria</taxon>
        <taxon>Bacillati</taxon>
        <taxon>Actinomycetota</taxon>
        <taxon>Actinomycetes</taxon>
        <taxon>Micrococcales</taxon>
        <taxon>Brevibacteriaceae</taxon>
        <taxon>Brevibacterium</taxon>
    </lineage>
</organism>
<dbReference type="SMART" id="SM00448">
    <property type="entry name" value="REC"/>
    <property type="match status" value="1"/>
</dbReference>
<keyword evidence="3" id="KW-0238">DNA-binding</keyword>
<keyword evidence="1 5" id="KW-0597">Phosphoprotein</keyword>
<evidence type="ECO:0000256" key="3">
    <source>
        <dbReference type="ARBA" id="ARBA00023125"/>
    </source>
</evidence>
<name>A0ABP8J2N2_9MICO</name>
<dbReference type="PANTHER" id="PTHR43214">
    <property type="entry name" value="TWO-COMPONENT RESPONSE REGULATOR"/>
    <property type="match status" value="1"/>
</dbReference>
<sequence>MPRVHVMIVDDHPVVRAGLCALVNGLETMTVAVEAGTAEEALLRLEEFGAQIDVIMMDLRMGAGMSGIEATRLIRERCDIPVLIMTAFDTQADVVAALEVGAIGYLLKDCPADEIARAVEDAAAGRSVLSPSVIAQMMKRIASPATALTPREIEILELLSGGATNRQLARRLFISEATVKTHLVHIFDKLGADNRTQAIERARDERVI</sequence>
<evidence type="ECO:0000313" key="9">
    <source>
        <dbReference type="Proteomes" id="UP001500642"/>
    </source>
</evidence>
<feature type="modified residue" description="4-aspartylphosphate" evidence="5">
    <location>
        <position position="58"/>
    </location>
</feature>
<dbReference type="PRINTS" id="PR00038">
    <property type="entry name" value="HTHLUXR"/>
</dbReference>
<dbReference type="InterPro" id="IPR011006">
    <property type="entry name" value="CheY-like_superfamily"/>
</dbReference>
<evidence type="ECO:0000259" key="6">
    <source>
        <dbReference type="PROSITE" id="PS50043"/>
    </source>
</evidence>
<dbReference type="InterPro" id="IPR001789">
    <property type="entry name" value="Sig_transdc_resp-reg_receiver"/>
</dbReference>
<gene>
    <name evidence="8" type="ORF">GCM10023167_04090</name>
</gene>
<evidence type="ECO:0000256" key="5">
    <source>
        <dbReference type="PROSITE-ProRule" id="PRU00169"/>
    </source>
</evidence>
<dbReference type="Pfam" id="PF00072">
    <property type="entry name" value="Response_reg"/>
    <property type="match status" value="1"/>
</dbReference>
<keyword evidence="9" id="KW-1185">Reference proteome</keyword>
<dbReference type="SUPFAM" id="SSF52172">
    <property type="entry name" value="CheY-like"/>
    <property type="match status" value="1"/>
</dbReference>
<dbReference type="InterPro" id="IPR000792">
    <property type="entry name" value="Tscrpt_reg_LuxR_C"/>
</dbReference>
<feature type="domain" description="Response regulatory" evidence="7">
    <location>
        <begin position="5"/>
        <end position="123"/>
    </location>
</feature>
<dbReference type="SMART" id="SM00421">
    <property type="entry name" value="HTH_LUXR"/>
    <property type="match status" value="1"/>
</dbReference>
<evidence type="ECO:0000256" key="1">
    <source>
        <dbReference type="ARBA" id="ARBA00022553"/>
    </source>
</evidence>
<protein>
    <submittedName>
        <fullName evidence="8">Response regulator transcription factor</fullName>
    </submittedName>
</protein>